<proteinExistence type="predicted"/>
<keyword evidence="1" id="KW-0472">Membrane</keyword>
<sequence>MKHFKIPKNNWKSIPLDSAKFILEEGKDYLDYTLKESDKITNRAYSLVILLSTVLAAIVGYTFTKLTSESFSNIFVMNLYFSFVLSGFIIFLATLVFPRSIMQKGRIPSKLAQESLLLNPKLNSGEIYLSYVVREIENTQDKIDFNLIKNADRRTKLEVSLYIISALLPIYLSIAFYIVS</sequence>
<feature type="transmembrane region" description="Helical" evidence="1">
    <location>
        <begin position="75"/>
        <end position="97"/>
    </location>
</feature>
<feature type="transmembrane region" description="Helical" evidence="1">
    <location>
        <begin position="159"/>
        <end position="179"/>
    </location>
</feature>
<name>A0ABW3KSU3_9FLAO</name>
<dbReference type="RefSeq" id="WP_386115756.1">
    <property type="nucleotide sequence ID" value="NZ_JBHTKM010000058.1"/>
</dbReference>
<evidence type="ECO:0000256" key="1">
    <source>
        <dbReference type="SAM" id="Phobius"/>
    </source>
</evidence>
<comment type="caution">
    <text evidence="2">The sequence shown here is derived from an EMBL/GenBank/DDBJ whole genome shotgun (WGS) entry which is preliminary data.</text>
</comment>
<organism evidence="2 3">
    <name type="scientific">Winogradskyella rapida</name>
    <dbReference type="NCBI Taxonomy" id="549701"/>
    <lineage>
        <taxon>Bacteria</taxon>
        <taxon>Pseudomonadati</taxon>
        <taxon>Bacteroidota</taxon>
        <taxon>Flavobacteriia</taxon>
        <taxon>Flavobacteriales</taxon>
        <taxon>Flavobacteriaceae</taxon>
        <taxon>Winogradskyella</taxon>
    </lineage>
</organism>
<evidence type="ECO:0000313" key="2">
    <source>
        <dbReference type="EMBL" id="MFD1015733.1"/>
    </source>
</evidence>
<dbReference type="Proteomes" id="UP001597086">
    <property type="component" value="Unassembled WGS sequence"/>
</dbReference>
<keyword evidence="3" id="KW-1185">Reference proteome</keyword>
<evidence type="ECO:0000313" key="3">
    <source>
        <dbReference type="Proteomes" id="UP001597086"/>
    </source>
</evidence>
<gene>
    <name evidence="2" type="ORF">ACFQ13_07390</name>
</gene>
<accession>A0ABW3KSU3</accession>
<keyword evidence="1" id="KW-1133">Transmembrane helix</keyword>
<feature type="transmembrane region" description="Helical" evidence="1">
    <location>
        <begin position="44"/>
        <end position="63"/>
    </location>
</feature>
<keyword evidence="1" id="KW-0812">Transmembrane</keyword>
<dbReference type="EMBL" id="JBHTKM010000058">
    <property type="protein sequence ID" value="MFD1015733.1"/>
    <property type="molecule type" value="Genomic_DNA"/>
</dbReference>
<reference evidence="3" key="1">
    <citation type="journal article" date="2019" name="Int. J. Syst. Evol. Microbiol.">
        <title>The Global Catalogue of Microorganisms (GCM) 10K type strain sequencing project: providing services to taxonomists for standard genome sequencing and annotation.</title>
        <authorList>
            <consortium name="The Broad Institute Genomics Platform"/>
            <consortium name="The Broad Institute Genome Sequencing Center for Infectious Disease"/>
            <person name="Wu L."/>
            <person name="Ma J."/>
        </authorList>
    </citation>
    <scope>NUCLEOTIDE SEQUENCE [LARGE SCALE GENOMIC DNA]</scope>
    <source>
        <strain evidence="3">CCUG 56098</strain>
    </source>
</reference>
<protein>
    <submittedName>
        <fullName evidence="2">Uncharacterized protein</fullName>
    </submittedName>
</protein>